<keyword evidence="1" id="KW-0472">Membrane</keyword>
<dbReference type="PATRIC" id="fig|1127696.3.peg.1585"/>
<dbReference type="RefSeq" id="WP_005467892.1">
    <property type="nucleotide sequence ID" value="NZ_KB291032.1"/>
</dbReference>
<name>L1NB44_9PORP</name>
<sequence>MKRIQIRIALLLLYVAVLGYFFYPKGYSPLEGEGLRWTLTFAGVLILLIALYLILRYREKKRSKYEYGQYPEKGEGQEGK</sequence>
<dbReference type="HOGENOM" id="CLU_2603052_0_0_10"/>
<proteinExistence type="predicted"/>
<dbReference type="EMBL" id="AMEQ01000040">
    <property type="protein sequence ID" value="EKY00412.1"/>
    <property type="molecule type" value="Genomic_DNA"/>
</dbReference>
<reference evidence="2 3" key="1">
    <citation type="submission" date="2012-05" db="EMBL/GenBank/DDBJ databases">
        <authorList>
            <person name="Weinstock G."/>
            <person name="Sodergren E."/>
            <person name="Lobos E.A."/>
            <person name="Fulton L."/>
            <person name="Fulton R."/>
            <person name="Courtney L."/>
            <person name="Fronick C."/>
            <person name="O'Laughlin M."/>
            <person name="Godfrey J."/>
            <person name="Wilson R.M."/>
            <person name="Miner T."/>
            <person name="Farmer C."/>
            <person name="Delehaunty K."/>
            <person name="Cordes M."/>
            <person name="Minx P."/>
            <person name="Tomlinson C."/>
            <person name="Chen J."/>
            <person name="Wollam A."/>
            <person name="Pepin K.H."/>
            <person name="Bhonagiri V."/>
            <person name="Zhang X."/>
            <person name="Suruliraj S."/>
            <person name="Warren W."/>
            <person name="Mitreva M."/>
            <person name="Mardis E.R."/>
            <person name="Wilson R.K."/>
        </authorList>
    </citation>
    <scope>NUCLEOTIDE SEQUENCE [LARGE SCALE GENOMIC DNA]</scope>
    <source>
        <strain evidence="2 3">F0037</strain>
    </source>
</reference>
<feature type="transmembrane region" description="Helical" evidence="1">
    <location>
        <begin position="7"/>
        <end position="23"/>
    </location>
</feature>
<gene>
    <name evidence="2" type="ORF">HMPREF9134_01746</name>
</gene>
<organism evidence="2 3">
    <name type="scientific">Porphyromonas catoniae F0037</name>
    <dbReference type="NCBI Taxonomy" id="1127696"/>
    <lineage>
        <taxon>Bacteria</taxon>
        <taxon>Pseudomonadati</taxon>
        <taxon>Bacteroidota</taxon>
        <taxon>Bacteroidia</taxon>
        <taxon>Bacteroidales</taxon>
        <taxon>Porphyromonadaceae</taxon>
        <taxon>Porphyromonas</taxon>
    </lineage>
</organism>
<protein>
    <submittedName>
        <fullName evidence="2">Uncharacterized protein</fullName>
    </submittedName>
</protein>
<evidence type="ECO:0000313" key="3">
    <source>
        <dbReference type="Proteomes" id="UP000010408"/>
    </source>
</evidence>
<evidence type="ECO:0000313" key="2">
    <source>
        <dbReference type="EMBL" id="EKY00412.1"/>
    </source>
</evidence>
<evidence type="ECO:0000256" key="1">
    <source>
        <dbReference type="SAM" id="Phobius"/>
    </source>
</evidence>
<feature type="transmembrane region" description="Helical" evidence="1">
    <location>
        <begin position="35"/>
        <end position="55"/>
    </location>
</feature>
<dbReference type="Proteomes" id="UP000010408">
    <property type="component" value="Unassembled WGS sequence"/>
</dbReference>
<keyword evidence="1" id="KW-0812">Transmembrane</keyword>
<comment type="caution">
    <text evidence="2">The sequence shown here is derived from an EMBL/GenBank/DDBJ whole genome shotgun (WGS) entry which is preliminary data.</text>
</comment>
<accession>L1NB44</accession>
<keyword evidence="1" id="KW-1133">Transmembrane helix</keyword>
<dbReference type="AlphaFoldDB" id="L1NB44"/>
<dbReference type="STRING" id="1127696.HMPREF9134_01746"/>